<dbReference type="Gene3D" id="3.10.50.40">
    <property type="match status" value="1"/>
</dbReference>
<dbReference type="PROSITE" id="PS50059">
    <property type="entry name" value="FKBP_PPIASE"/>
    <property type="match status" value="1"/>
</dbReference>
<feature type="domain" description="PPIase FKBP-type" evidence="7">
    <location>
        <begin position="116"/>
        <end position="201"/>
    </location>
</feature>
<evidence type="ECO:0000256" key="1">
    <source>
        <dbReference type="ARBA" id="ARBA00022737"/>
    </source>
</evidence>
<evidence type="ECO:0000256" key="3">
    <source>
        <dbReference type="PROSITE-ProRule" id="PRU00277"/>
    </source>
</evidence>
<evidence type="ECO:0000313" key="8">
    <source>
        <dbReference type="EMBL" id="KAJ8374405.1"/>
    </source>
</evidence>
<evidence type="ECO:0000259" key="7">
    <source>
        <dbReference type="PROSITE" id="PS50059"/>
    </source>
</evidence>
<dbReference type="GO" id="GO:0016020">
    <property type="term" value="C:membrane"/>
    <property type="evidence" value="ECO:0007669"/>
    <property type="project" value="TreeGrafter"/>
</dbReference>
<dbReference type="SUPFAM" id="SSF54534">
    <property type="entry name" value="FKBP-like"/>
    <property type="match status" value="1"/>
</dbReference>
<accession>A0A9Q1G459</accession>
<dbReference type="Proteomes" id="UP001152622">
    <property type="component" value="Chromosome 2"/>
</dbReference>
<dbReference type="PROSITE" id="PS50005">
    <property type="entry name" value="TPR"/>
    <property type="match status" value="1"/>
</dbReference>
<keyword evidence="6" id="KW-1133">Transmembrane helix</keyword>
<feature type="transmembrane region" description="Helical" evidence="6">
    <location>
        <begin position="384"/>
        <end position="408"/>
    </location>
</feature>
<name>A0A9Q1G459_SYNKA</name>
<dbReference type="PANTHER" id="PTHR46512">
    <property type="entry name" value="PEPTIDYLPROLYL ISOMERASE"/>
    <property type="match status" value="1"/>
</dbReference>
<organism evidence="8 9">
    <name type="scientific">Synaphobranchus kaupii</name>
    <name type="common">Kaup's arrowtooth eel</name>
    <dbReference type="NCBI Taxonomy" id="118154"/>
    <lineage>
        <taxon>Eukaryota</taxon>
        <taxon>Metazoa</taxon>
        <taxon>Chordata</taxon>
        <taxon>Craniata</taxon>
        <taxon>Vertebrata</taxon>
        <taxon>Euteleostomi</taxon>
        <taxon>Actinopterygii</taxon>
        <taxon>Neopterygii</taxon>
        <taxon>Teleostei</taxon>
        <taxon>Anguilliformes</taxon>
        <taxon>Synaphobranchidae</taxon>
        <taxon>Synaphobranchus</taxon>
    </lineage>
</organism>
<gene>
    <name evidence="8" type="ORF">SKAU_G00049850</name>
</gene>
<dbReference type="InterPro" id="IPR046357">
    <property type="entry name" value="PPIase_dom_sf"/>
</dbReference>
<dbReference type="PANTHER" id="PTHR46512:SF3">
    <property type="entry name" value="PEPTIDYL-PROLYL CIS-TRANS ISOMERASE FKBP8"/>
    <property type="match status" value="1"/>
</dbReference>
<dbReference type="GO" id="GO:0043066">
    <property type="term" value="P:negative regulation of apoptotic process"/>
    <property type="evidence" value="ECO:0007669"/>
    <property type="project" value="TreeGrafter"/>
</dbReference>
<dbReference type="SUPFAM" id="SSF48452">
    <property type="entry name" value="TPR-like"/>
    <property type="match status" value="1"/>
</dbReference>
<dbReference type="EMBL" id="JAINUF010000002">
    <property type="protein sequence ID" value="KAJ8374405.1"/>
    <property type="molecule type" value="Genomic_DNA"/>
</dbReference>
<dbReference type="GO" id="GO:0012505">
    <property type="term" value="C:endomembrane system"/>
    <property type="evidence" value="ECO:0007669"/>
    <property type="project" value="TreeGrafter"/>
</dbReference>
<evidence type="ECO:0000256" key="5">
    <source>
        <dbReference type="SAM" id="MobiDB-lite"/>
    </source>
</evidence>
<dbReference type="InterPro" id="IPR001179">
    <property type="entry name" value="PPIase_FKBP_dom"/>
</dbReference>
<keyword evidence="3" id="KW-0413">Isomerase</keyword>
<sequence>MADTEELPAGASDMGDSPLHSAVISPTVEPSEQEPDSGEEFEMLHCPGDGDYGDIEGPPPLEDTGEGEKEEGGVMESVSDPPVTPAEEWLDVLGNGQLQKKVLEAGNGSDSRPRKGQNVQIYLKISLANGTTVAEEPNLSFTLGDGDVIQALDLTVQLMEMNEKALVQTSAKYAYGDLGSDAPAVAPDSHLTLEVHLLEVTDTPDLELLTPSERIALAGQKRERGNDHYQRGDYAFAVNSYSIALQVTEASSRVDLSPQEEEELLDVKVKCLNNMAAAQLKLDHHEAALRSCVAVLAHQPDNIKALFRQGKVLALQGECAEAIMILKRALKLEPGNKTIHAELSKLVKKHSEQKGMEQAMYKKMLGNPSSGSVQKQQAKSSWGVTWKLLFGATAVAIGGVALSVVIAARN</sequence>
<dbReference type="GO" id="GO:0005829">
    <property type="term" value="C:cytosol"/>
    <property type="evidence" value="ECO:0007669"/>
    <property type="project" value="TreeGrafter"/>
</dbReference>
<evidence type="ECO:0000256" key="2">
    <source>
        <dbReference type="ARBA" id="ARBA00022803"/>
    </source>
</evidence>
<dbReference type="GO" id="GO:0005740">
    <property type="term" value="C:mitochondrial envelope"/>
    <property type="evidence" value="ECO:0007669"/>
    <property type="project" value="TreeGrafter"/>
</dbReference>
<comment type="catalytic activity">
    <reaction evidence="3">
        <text>[protein]-peptidylproline (omega=180) = [protein]-peptidylproline (omega=0)</text>
        <dbReference type="Rhea" id="RHEA:16237"/>
        <dbReference type="Rhea" id="RHEA-COMP:10747"/>
        <dbReference type="Rhea" id="RHEA-COMP:10748"/>
        <dbReference type="ChEBI" id="CHEBI:83833"/>
        <dbReference type="ChEBI" id="CHEBI:83834"/>
        <dbReference type="EC" id="5.2.1.8"/>
    </reaction>
</comment>
<reference evidence="8" key="1">
    <citation type="journal article" date="2023" name="Science">
        <title>Genome structures resolve the early diversification of teleost fishes.</title>
        <authorList>
            <person name="Parey E."/>
            <person name="Louis A."/>
            <person name="Montfort J."/>
            <person name="Bouchez O."/>
            <person name="Roques C."/>
            <person name="Iampietro C."/>
            <person name="Lluch J."/>
            <person name="Castinel A."/>
            <person name="Donnadieu C."/>
            <person name="Desvignes T."/>
            <person name="Floi Bucao C."/>
            <person name="Jouanno E."/>
            <person name="Wen M."/>
            <person name="Mejri S."/>
            <person name="Dirks R."/>
            <person name="Jansen H."/>
            <person name="Henkel C."/>
            <person name="Chen W.J."/>
            <person name="Zahm M."/>
            <person name="Cabau C."/>
            <person name="Klopp C."/>
            <person name="Thompson A.W."/>
            <person name="Robinson-Rechavi M."/>
            <person name="Braasch I."/>
            <person name="Lecointre G."/>
            <person name="Bobe J."/>
            <person name="Postlethwait J.H."/>
            <person name="Berthelot C."/>
            <person name="Roest Crollius H."/>
            <person name="Guiguen Y."/>
        </authorList>
    </citation>
    <scope>NUCLEOTIDE SEQUENCE</scope>
    <source>
        <strain evidence="8">WJC10195</strain>
    </source>
</reference>
<keyword evidence="1" id="KW-0677">Repeat</keyword>
<dbReference type="GO" id="GO:0044183">
    <property type="term" value="F:protein folding chaperone"/>
    <property type="evidence" value="ECO:0007669"/>
    <property type="project" value="TreeGrafter"/>
</dbReference>
<dbReference type="AlphaFoldDB" id="A0A9Q1G459"/>
<feature type="compositionally biased region" description="Acidic residues" evidence="5">
    <location>
        <begin position="31"/>
        <end position="41"/>
    </location>
</feature>
<keyword evidence="6" id="KW-0472">Membrane</keyword>
<dbReference type="GO" id="GO:0003755">
    <property type="term" value="F:peptidyl-prolyl cis-trans isomerase activity"/>
    <property type="evidence" value="ECO:0007669"/>
    <property type="project" value="UniProtKB-KW"/>
</dbReference>
<evidence type="ECO:0000256" key="4">
    <source>
        <dbReference type="PROSITE-ProRule" id="PRU00339"/>
    </source>
</evidence>
<dbReference type="InterPro" id="IPR019734">
    <property type="entry name" value="TPR_rpt"/>
</dbReference>
<feature type="region of interest" description="Disordered" evidence="5">
    <location>
        <begin position="1"/>
        <end position="86"/>
    </location>
</feature>
<comment type="caution">
    <text evidence="8">The sequence shown here is derived from an EMBL/GenBank/DDBJ whole genome shotgun (WGS) entry which is preliminary data.</text>
</comment>
<dbReference type="Gene3D" id="1.25.40.10">
    <property type="entry name" value="Tetratricopeptide repeat domain"/>
    <property type="match status" value="1"/>
</dbReference>
<keyword evidence="9" id="KW-1185">Reference proteome</keyword>
<dbReference type="EC" id="5.2.1.8" evidence="3"/>
<dbReference type="InterPro" id="IPR011990">
    <property type="entry name" value="TPR-like_helical_dom_sf"/>
</dbReference>
<dbReference type="SMART" id="SM00028">
    <property type="entry name" value="TPR"/>
    <property type="match status" value="3"/>
</dbReference>
<dbReference type="OrthoDB" id="532682at2759"/>
<dbReference type="Pfam" id="PF00254">
    <property type="entry name" value="FKBP_C"/>
    <property type="match status" value="1"/>
</dbReference>
<proteinExistence type="predicted"/>
<dbReference type="InterPro" id="IPR050754">
    <property type="entry name" value="FKBP4/5/8-like"/>
</dbReference>
<evidence type="ECO:0000313" key="9">
    <source>
        <dbReference type="Proteomes" id="UP001152622"/>
    </source>
</evidence>
<keyword evidence="3" id="KW-0697">Rotamase</keyword>
<dbReference type="FunFam" id="1.25.40.10:FF:000113">
    <property type="entry name" value="Peptidylprolyl isomerase"/>
    <property type="match status" value="1"/>
</dbReference>
<feature type="repeat" description="TPR" evidence="4">
    <location>
        <begin position="303"/>
        <end position="336"/>
    </location>
</feature>
<keyword evidence="2 4" id="KW-0802">TPR repeat</keyword>
<protein>
    <recommendedName>
        <fullName evidence="3">peptidylprolyl isomerase</fullName>
        <ecNumber evidence="3">5.2.1.8</ecNumber>
    </recommendedName>
</protein>
<keyword evidence="6" id="KW-0812">Transmembrane</keyword>
<evidence type="ECO:0000256" key="6">
    <source>
        <dbReference type="SAM" id="Phobius"/>
    </source>
</evidence>